<feature type="transmembrane region" description="Helical" evidence="1">
    <location>
        <begin position="30"/>
        <end position="47"/>
    </location>
</feature>
<dbReference type="AlphaFoldDB" id="A0A1F4XSC4"/>
<dbReference type="EMBL" id="MEWW01000011">
    <property type="protein sequence ID" value="OGC84641.1"/>
    <property type="molecule type" value="Genomic_DNA"/>
</dbReference>
<feature type="transmembrane region" description="Helical" evidence="1">
    <location>
        <begin position="82"/>
        <end position="102"/>
    </location>
</feature>
<evidence type="ECO:0000313" key="2">
    <source>
        <dbReference type="EMBL" id="OGC84641.1"/>
    </source>
</evidence>
<feature type="transmembrane region" description="Helical" evidence="1">
    <location>
        <begin position="53"/>
        <end position="75"/>
    </location>
</feature>
<evidence type="ECO:0000313" key="3">
    <source>
        <dbReference type="Proteomes" id="UP000178091"/>
    </source>
</evidence>
<keyword evidence="1" id="KW-0812">Transmembrane</keyword>
<comment type="caution">
    <text evidence="2">The sequence shown here is derived from an EMBL/GenBank/DDBJ whole genome shotgun (WGS) entry which is preliminary data.</text>
</comment>
<sequence length="609" mass="67461">MFSNIPLLAAFSAVAAVLPLLLVRRFVAAGVMTVISFFVLWAVYYIAMPTTIWPLFGFPGLCVAVFWVVAAMLAAMHDGPKWGFLMPVGYVVALIVTGIYGWSLFNASTYATLIGEVEERVWTDDVQPKDPRHMRMVSDGTALYIAQKAVANAGAIGSQFQLDSTHMTLQRVKERLVYVIPFDFSGFSKWTDSDGVPAFIIVDAEDPERQPRLVKLEGEELLNFTPNAYFGYKLKRYLRQRGFVNDGLSIYRFELDEDEKPHWVIPTYKPTVSWWGKKVTDVATVDPSTGDIARYALDEVPGWIDRVYPYEFVNNYANWWGTYSGGWLNSWWGQQGLTQTEVGTLIYGEGDKSEWVIGITSTGAADDSLIGLLYVDSRTGKPIYYRTNGGATDEAILESVNNNQYVKIKTLHGTTPQIYNVYGRITAVVPLVNSANGYQGVAMVPLDNVQNVAVGPTQSEALRGYQSLIYRSGQQVALNAATDLKELTGIIDRIRQDVGATGSVYLFHIEGAPRIFTASSGEYVKLGVTQPGDTVAVSYVNSGEDVVPVQSFDNLSLPLDKSKQQEEVGRAAEAKRIDEKTRATAGDLVEKIKSLSPDELVRVEEFLKQ</sequence>
<name>A0A1F4XSC4_9BACT</name>
<keyword evidence="1" id="KW-0472">Membrane</keyword>
<reference evidence="2 3" key="1">
    <citation type="journal article" date="2016" name="Nat. Commun.">
        <title>Thousands of microbial genomes shed light on interconnected biogeochemical processes in an aquifer system.</title>
        <authorList>
            <person name="Anantharaman K."/>
            <person name="Brown C.T."/>
            <person name="Hug L.A."/>
            <person name="Sharon I."/>
            <person name="Castelle C.J."/>
            <person name="Probst A.J."/>
            <person name="Thomas B.C."/>
            <person name="Singh A."/>
            <person name="Wilkins M.J."/>
            <person name="Karaoz U."/>
            <person name="Brodie E.L."/>
            <person name="Williams K.H."/>
            <person name="Hubbard S.S."/>
            <person name="Banfield J.F."/>
        </authorList>
    </citation>
    <scope>NUCLEOTIDE SEQUENCE [LARGE SCALE GENOMIC DNA]</scope>
</reference>
<dbReference type="Proteomes" id="UP000178091">
    <property type="component" value="Unassembled WGS sequence"/>
</dbReference>
<proteinExistence type="predicted"/>
<keyword evidence="1" id="KW-1133">Transmembrane helix</keyword>
<accession>A0A1F4XSC4</accession>
<organism evidence="2 3">
    <name type="scientific">Candidatus Adlerbacteria bacterium RIFCSPHIGHO2_12_FULL_53_18</name>
    <dbReference type="NCBI Taxonomy" id="1797242"/>
    <lineage>
        <taxon>Bacteria</taxon>
        <taxon>Candidatus Adleribacteriota</taxon>
    </lineage>
</organism>
<evidence type="ECO:0000256" key="1">
    <source>
        <dbReference type="SAM" id="Phobius"/>
    </source>
</evidence>
<protein>
    <submittedName>
        <fullName evidence="2">Uncharacterized protein</fullName>
    </submittedName>
</protein>
<feature type="transmembrane region" description="Helical" evidence="1">
    <location>
        <begin position="6"/>
        <end position="23"/>
    </location>
</feature>
<gene>
    <name evidence="2" type="ORF">A3F55_03160</name>
</gene>